<feature type="region of interest" description="Disordered" evidence="1">
    <location>
        <begin position="734"/>
        <end position="753"/>
    </location>
</feature>
<dbReference type="Proteomes" id="UP001438707">
    <property type="component" value="Unassembled WGS sequence"/>
</dbReference>
<comment type="caution">
    <text evidence="2">The sequence shown here is derived from an EMBL/GenBank/DDBJ whole genome shotgun (WGS) entry which is preliminary data.</text>
</comment>
<evidence type="ECO:0000256" key="1">
    <source>
        <dbReference type="SAM" id="MobiDB-lite"/>
    </source>
</evidence>
<feature type="compositionally biased region" description="Low complexity" evidence="1">
    <location>
        <begin position="540"/>
        <end position="557"/>
    </location>
</feature>
<feature type="region of interest" description="Disordered" evidence="1">
    <location>
        <begin position="327"/>
        <end position="359"/>
    </location>
</feature>
<sequence>MVSQPEPAIFAEVSPQGSLDAQRRQRSAWGGLTAGCSAPGLYPEDELKQKIELSGLKKKDITLWVRDRLGRTYSNYSNSQVELTCHPKGAQTAVRRKVNIKHLAVQLSMHKKEGKHFSWAAVVSKLAKLSSQDTIPCLPGVDVNAVKEACIQEISAKLQDQDKTWKLSELLECLTRRPSETCPKALFGPRLHSEDLADQILEADLVGKRTKRPLQASSLLGQTETLQRQVPACDIAEILNAPLRLLAKYKSEMQLSWEAPPNMDELVRVARQQALQSTSPAAASQQQQEPCPADATPQRTPQWVRDSTPGAHTRQPLHVLRLNLQEGSNEESGNMPGQWPSGAQRPAAPPTRTVPMDENSSMLANSQHGQQVALPAAHSNRQHGSDRELLEQVQAALETQQGTLQLLNLTMHSLLSTTAAHLHELSAKRTHQLTQAAPQVVEGASVLSHSAAHGVSTQPATKAAQLTLKRSQQWERRSLHRKHVQQNAQAAGQHAFDANAAHTGGNADTTTAASAAPAVSSHPTAVGPHRPPDAGDPDADGPSAAASSPAAPSGVPGLTQAQPSSPGFCPSTSLASGIKVPGTDAPPWQDLKWAAFVTIGDYRSVNDIMDDWDLGILLDVRSGMRTHSFWALEHRMHSMHPRPEPWRCGATMTKAMYTRKPIIYHVLRIQREGKMSRAAAIKTVEALRTELAPRGKKQLSLPQLSNHLAKTEQSTMAFQRATWGWQDDTFRNTGGINPVRCGKRKAPGPEQDP</sequence>
<protein>
    <submittedName>
        <fullName evidence="2">Uncharacterized protein</fullName>
    </submittedName>
</protein>
<dbReference type="AlphaFoldDB" id="A0AAW1S723"/>
<name>A0AAW1S723_9CHLO</name>
<organism evidence="2 3">
    <name type="scientific">Apatococcus lobatus</name>
    <dbReference type="NCBI Taxonomy" id="904363"/>
    <lineage>
        <taxon>Eukaryota</taxon>
        <taxon>Viridiplantae</taxon>
        <taxon>Chlorophyta</taxon>
        <taxon>core chlorophytes</taxon>
        <taxon>Trebouxiophyceae</taxon>
        <taxon>Chlorellales</taxon>
        <taxon>Chlorellaceae</taxon>
        <taxon>Apatococcus</taxon>
    </lineage>
</organism>
<feature type="compositionally biased region" description="Low complexity" evidence="1">
    <location>
        <begin position="497"/>
        <end position="526"/>
    </location>
</feature>
<keyword evidence="3" id="KW-1185">Reference proteome</keyword>
<evidence type="ECO:0000313" key="2">
    <source>
        <dbReference type="EMBL" id="KAK9841521.1"/>
    </source>
</evidence>
<feature type="region of interest" description="Disordered" evidence="1">
    <location>
        <begin position="273"/>
        <end position="315"/>
    </location>
</feature>
<feature type="compositionally biased region" description="Low complexity" evidence="1">
    <location>
        <begin position="273"/>
        <end position="293"/>
    </location>
</feature>
<proteinExistence type="predicted"/>
<feature type="region of interest" description="Disordered" evidence="1">
    <location>
        <begin position="470"/>
        <end position="570"/>
    </location>
</feature>
<gene>
    <name evidence="2" type="ORF">WJX74_007208</name>
</gene>
<evidence type="ECO:0000313" key="3">
    <source>
        <dbReference type="Proteomes" id="UP001438707"/>
    </source>
</evidence>
<reference evidence="2 3" key="1">
    <citation type="journal article" date="2024" name="Nat. Commun.">
        <title>Phylogenomics reveals the evolutionary origins of lichenization in chlorophyte algae.</title>
        <authorList>
            <person name="Puginier C."/>
            <person name="Libourel C."/>
            <person name="Otte J."/>
            <person name="Skaloud P."/>
            <person name="Haon M."/>
            <person name="Grisel S."/>
            <person name="Petersen M."/>
            <person name="Berrin J.G."/>
            <person name="Delaux P.M."/>
            <person name="Dal Grande F."/>
            <person name="Keller J."/>
        </authorList>
    </citation>
    <scope>NUCLEOTIDE SEQUENCE [LARGE SCALE GENOMIC DNA]</scope>
    <source>
        <strain evidence="2 3">SAG 2145</strain>
    </source>
</reference>
<accession>A0AAW1S723</accession>
<feature type="compositionally biased region" description="Polar residues" evidence="1">
    <location>
        <begin position="559"/>
        <end position="570"/>
    </location>
</feature>
<dbReference type="EMBL" id="JALJOS010000003">
    <property type="protein sequence ID" value="KAK9841521.1"/>
    <property type="molecule type" value="Genomic_DNA"/>
</dbReference>